<proteinExistence type="predicted"/>
<dbReference type="OrthoDB" id="3268409at2759"/>
<dbReference type="AlphaFoldDB" id="A0A401G8L9"/>
<gene>
    <name evidence="2" type="ORF">SCP_0113720</name>
</gene>
<feature type="compositionally biased region" description="Polar residues" evidence="1">
    <location>
        <begin position="939"/>
        <end position="949"/>
    </location>
</feature>
<evidence type="ECO:0000313" key="2">
    <source>
        <dbReference type="EMBL" id="GBE78483.1"/>
    </source>
</evidence>
<organism evidence="2 3">
    <name type="scientific">Sparassis crispa</name>
    <dbReference type="NCBI Taxonomy" id="139825"/>
    <lineage>
        <taxon>Eukaryota</taxon>
        <taxon>Fungi</taxon>
        <taxon>Dikarya</taxon>
        <taxon>Basidiomycota</taxon>
        <taxon>Agaricomycotina</taxon>
        <taxon>Agaricomycetes</taxon>
        <taxon>Polyporales</taxon>
        <taxon>Sparassidaceae</taxon>
        <taxon>Sparassis</taxon>
    </lineage>
</organism>
<evidence type="ECO:0000313" key="3">
    <source>
        <dbReference type="Proteomes" id="UP000287166"/>
    </source>
</evidence>
<dbReference type="GeneID" id="38775400"/>
<sequence length="990" mass="111979">MVLTLEPFCKWRGPRAKFQGDMATVRWDHIEYIDLLNPEDSADDAAAQISSSPHAEVIDIRDQLSCLQHLILPSGPILVSATTANALSTALREITHLPATLSPSGHSQYPVGTLSSCEENVQITRKRMLDILIHHEDGAVIEFPQTSRTGCVGHLFKCDPENWITPVENVVYAQGSPRGRSAKDQPVKCEVLRDGNGMMVLCQEKHSTCQGLKICPCADAALLNSTHTSATREDLKNRLRRDREQQQTFASPMRLVFEKTLGRIAAYRKYGCGASINEHAAGSSYQAVSDEDWLEHQHLRAAQEKGRRGYQLTMRRCEGRLLYLFDYDGEPFVQCEHYSRQNRTHLLDYTIRNGSYDLEYLEAALTDDYESISRLEYAAQEEGYGPLAVCNTLANFTSNRVHCPCEHRDEDEHLIPQEMLHLSCTSKLQVFEPLSEFRTACPYVLLVCQGEHTHPIPLPTNTPAHIRAEIFHMLESVGHDLPDMTPRRFLRHPVVLARVHELLPHICNPTLSDLHVSLANREHLRSYIKKAKEELFPQGTGWEGLRHLKAVEDATCSPEDTYIRYMAELSEEALNAGEEFISEDLEGQDSMEPEAASDKMRIIICMTKEQSRRLIKAQYLQSDIAFKRVVGYKEFELGGWDGENKTAIVYCRILLTRETAAAHCFIFHKIDAIVKDDTGSSLCWRHLHARSLDDFTGILQWTADQHLGQAKGLGLYLQHLASQLPPRLDLHEPHRHVTELSLYEHLHRIFRLCVVHVFRNIKSCAVSDEVKKMMRSLVCLEHDDWDGTVAEIRNQGGRAAVNWIEDKIRSHFAFEGICWSKSMIPLEIWQAGERNSNLIESQHADVNREGVACSLVGGIVRGHHLDMLKLRTLKALEDAGVEPSFQFRGSAEKAYKSLKTQQAARRKGHLTHDSKITAANTALRRRTKTMLAAQRRLDSTSQSHASTHLMTRKENGANTMETARHTLLAAESAHQRAVEVSTVLAWNVID</sequence>
<protein>
    <submittedName>
        <fullName evidence="2">Uncharacterized protein</fullName>
    </submittedName>
</protein>
<dbReference type="InParanoid" id="A0A401G8L9"/>
<keyword evidence="3" id="KW-1185">Reference proteome</keyword>
<dbReference type="EMBL" id="BFAD01000001">
    <property type="protein sequence ID" value="GBE78483.1"/>
    <property type="molecule type" value="Genomic_DNA"/>
</dbReference>
<dbReference type="Proteomes" id="UP000287166">
    <property type="component" value="Unassembled WGS sequence"/>
</dbReference>
<accession>A0A401G8L9</accession>
<reference evidence="2 3" key="1">
    <citation type="journal article" date="2018" name="Sci. Rep.">
        <title>Genome sequence of the cauliflower mushroom Sparassis crispa (Hanabiratake) and its association with beneficial usage.</title>
        <authorList>
            <person name="Kiyama R."/>
            <person name="Furutani Y."/>
            <person name="Kawaguchi K."/>
            <person name="Nakanishi T."/>
        </authorList>
    </citation>
    <scope>NUCLEOTIDE SEQUENCE [LARGE SCALE GENOMIC DNA]</scope>
</reference>
<name>A0A401G8L9_9APHY</name>
<feature type="region of interest" description="Disordered" evidence="1">
    <location>
        <begin position="933"/>
        <end position="958"/>
    </location>
</feature>
<evidence type="ECO:0000256" key="1">
    <source>
        <dbReference type="SAM" id="MobiDB-lite"/>
    </source>
</evidence>
<dbReference type="RefSeq" id="XP_027609396.1">
    <property type="nucleotide sequence ID" value="XM_027753595.1"/>
</dbReference>
<comment type="caution">
    <text evidence="2">The sequence shown here is derived from an EMBL/GenBank/DDBJ whole genome shotgun (WGS) entry which is preliminary data.</text>
</comment>